<protein>
    <recommendedName>
        <fullName evidence="1">F-box domain-containing protein</fullName>
    </recommendedName>
</protein>
<organism evidence="2 3">
    <name type="scientific">Arachis hypogaea</name>
    <name type="common">Peanut</name>
    <dbReference type="NCBI Taxonomy" id="3818"/>
    <lineage>
        <taxon>Eukaryota</taxon>
        <taxon>Viridiplantae</taxon>
        <taxon>Streptophyta</taxon>
        <taxon>Embryophyta</taxon>
        <taxon>Tracheophyta</taxon>
        <taxon>Spermatophyta</taxon>
        <taxon>Magnoliopsida</taxon>
        <taxon>eudicotyledons</taxon>
        <taxon>Gunneridae</taxon>
        <taxon>Pentapetalae</taxon>
        <taxon>rosids</taxon>
        <taxon>fabids</taxon>
        <taxon>Fabales</taxon>
        <taxon>Fabaceae</taxon>
        <taxon>Papilionoideae</taxon>
        <taxon>50 kb inversion clade</taxon>
        <taxon>dalbergioids sensu lato</taxon>
        <taxon>Dalbergieae</taxon>
        <taxon>Pterocarpus clade</taxon>
        <taxon>Arachis</taxon>
    </lineage>
</organism>
<dbReference type="PROSITE" id="PS50181">
    <property type="entry name" value="FBOX"/>
    <property type="match status" value="1"/>
</dbReference>
<dbReference type="InterPro" id="IPR036047">
    <property type="entry name" value="F-box-like_dom_sf"/>
</dbReference>
<keyword evidence="3" id="KW-1185">Reference proteome</keyword>
<comment type="caution">
    <text evidence="2">The sequence shown here is derived from an EMBL/GenBank/DDBJ whole genome shotgun (WGS) entry which is preliminary data.</text>
</comment>
<dbReference type="SMART" id="SM00256">
    <property type="entry name" value="FBOX"/>
    <property type="match status" value="1"/>
</dbReference>
<dbReference type="SUPFAM" id="SSF81383">
    <property type="entry name" value="F-box domain"/>
    <property type="match status" value="1"/>
</dbReference>
<dbReference type="InterPro" id="IPR001810">
    <property type="entry name" value="F-box_dom"/>
</dbReference>
<dbReference type="EMBL" id="SDMP01000016">
    <property type="protein sequence ID" value="RYR01503.1"/>
    <property type="molecule type" value="Genomic_DNA"/>
</dbReference>
<gene>
    <name evidence="2" type="ORF">Ahy_B06g080377</name>
</gene>
<name>A0A444YHR9_ARAHY</name>
<dbReference type="NCBIfam" id="TIGR01640">
    <property type="entry name" value="F_box_assoc_1"/>
    <property type="match status" value="1"/>
</dbReference>
<dbReference type="Pfam" id="PF00646">
    <property type="entry name" value="F-box"/>
    <property type="match status" value="1"/>
</dbReference>
<dbReference type="InterPro" id="IPR017451">
    <property type="entry name" value="F-box-assoc_interact_dom"/>
</dbReference>
<dbReference type="Pfam" id="PF08268">
    <property type="entry name" value="FBA_3"/>
    <property type="match status" value="1"/>
</dbReference>
<reference evidence="2 3" key="1">
    <citation type="submission" date="2019-01" db="EMBL/GenBank/DDBJ databases">
        <title>Sequencing of cultivated peanut Arachis hypogaea provides insights into genome evolution and oil improvement.</title>
        <authorList>
            <person name="Chen X."/>
        </authorList>
    </citation>
    <scope>NUCLEOTIDE SEQUENCE [LARGE SCALE GENOMIC DNA]</scope>
    <source>
        <strain evidence="3">cv. Fuhuasheng</strain>
        <tissue evidence="2">Leaves</tissue>
    </source>
</reference>
<dbReference type="PANTHER" id="PTHR31482:SF11">
    <property type="entry name" value="CYCLIN-LIKE F-BOX"/>
    <property type="match status" value="1"/>
</dbReference>
<evidence type="ECO:0000313" key="2">
    <source>
        <dbReference type="EMBL" id="RYR01503.1"/>
    </source>
</evidence>
<evidence type="ECO:0000313" key="3">
    <source>
        <dbReference type="Proteomes" id="UP000289738"/>
    </source>
</evidence>
<proteinExistence type="predicted"/>
<feature type="domain" description="F-box" evidence="1">
    <location>
        <begin position="10"/>
        <end position="56"/>
    </location>
</feature>
<sequence length="487" mass="56590">MENNGEKGINMSLMDLPEATLDCILKWLSPIELCVMSMVCASLRDRCGSNHLWEKHMEFKWGRVIGEVAYKEWQCHIRKAKEGTLLGDYFTNLNGSLGSLSGTWPDLYLGSYLEDCGNLNGQFSNKFMKALYFSLETGRFWFPAQFYKGLTIYNALFSYDSKSDIFQARQHNGGWRFLGKNIGWDMVRIPPIETPPYTLHITDCFYDLKPGDHVEIQRRGITETHYGICVCKYWNTLISNPNFAKLFSTYTLPAVMIRTWHSRFFYLVEYDQIEWHERKNTPFFSGVFEVLKPNDSSGIKLDAKFEIPLPDPKSIQEFMLMCLDISLVCNLITGEFIKLPKHPPILKPCECKISWGFGFHPKTNQYKAIRIHLFKHDHTMVVEMLRVGISKTWINIEVNYLKNLIYMSGYSVALNGALHWIGIDVDGNMSIWAFNFDTERFQSFSIMPMDQGTRPGIFEFRDFLCLIYLNELLITMWMMEKYGVGES</sequence>
<evidence type="ECO:0000259" key="1">
    <source>
        <dbReference type="PROSITE" id="PS50181"/>
    </source>
</evidence>
<dbReference type="Proteomes" id="UP000289738">
    <property type="component" value="Chromosome B06"/>
</dbReference>
<dbReference type="AlphaFoldDB" id="A0A444YHR9"/>
<dbReference type="PANTHER" id="PTHR31482">
    <property type="entry name" value="ESTS AU081301(E20138)"/>
    <property type="match status" value="1"/>
</dbReference>
<accession>A0A444YHR9</accession>
<dbReference type="InterPro" id="IPR013187">
    <property type="entry name" value="F-box-assoc_dom_typ3"/>
</dbReference>
<dbReference type="Gene3D" id="1.20.1280.50">
    <property type="match status" value="1"/>
</dbReference>
<dbReference type="STRING" id="3818.A0A444YHR9"/>